<evidence type="ECO:0000313" key="9">
    <source>
        <dbReference type="Proteomes" id="UP000242188"/>
    </source>
</evidence>
<dbReference type="PANTHER" id="PTHR10825">
    <property type="entry name" value="RING FINGER DOMAIN-CONTAINING, POLYCOMB GROUP COMPONENT"/>
    <property type="match status" value="1"/>
</dbReference>
<protein>
    <submittedName>
        <fullName evidence="8">Polycomb group RING finger protein 1</fullName>
    </submittedName>
</protein>
<accession>A0A210PPQ0</accession>
<dbReference type="PANTHER" id="PTHR10825:SF29">
    <property type="entry name" value="POLYCOMB GROUP RING FINGER PROTEIN 1"/>
    <property type="match status" value="1"/>
</dbReference>
<keyword evidence="5" id="KW-0539">Nucleus</keyword>
<evidence type="ECO:0000256" key="5">
    <source>
        <dbReference type="ARBA" id="ARBA00023242"/>
    </source>
</evidence>
<dbReference type="PROSITE" id="PS50089">
    <property type="entry name" value="ZF_RING_2"/>
    <property type="match status" value="1"/>
</dbReference>
<dbReference type="EMBL" id="NEDP02005567">
    <property type="protein sequence ID" value="OWF38424.1"/>
    <property type="molecule type" value="Genomic_DNA"/>
</dbReference>
<dbReference type="Gene3D" id="3.30.40.10">
    <property type="entry name" value="Zinc/RING finger domain, C3HC4 (zinc finger)"/>
    <property type="match status" value="1"/>
</dbReference>
<dbReference type="CDD" id="cd17081">
    <property type="entry name" value="RAWUL_PCGF1"/>
    <property type="match status" value="1"/>
</dbReference>
<evidence type="ECO:0000256" key="6">
    <source>
        <dbReference type="PROSITE-ProRule" id="PRU00175"/>
    </source>
</evidence>
<dbReference type="Pfam" id="PF16207">
    <property type="entry name" value="RAWUL"/>
    <property type="match status" value="1"/>
</dbReference>
<reference evidence="8 9" key="1">
    <citation type="journal article" date="2017" name="Nat. Ecol. Evol.">
        <title>Scallop genome provides insights into evolution of bilaterian karyotype and development.</title>
        <authorList>
            <person name="Wang S."/>
            <person name="Zhang J."/>
            <person name="Jiao W."/>
            <person name="Li J."/>
            <person name="Xun X."/>
            <person name="Sun Y."/>
            <person name="Guo X."/>
            <person name="Huan P."/>
            <person name="Dong B."/>
            <person name="Zhang L."/>
            <person name="Hu X."/>
            <person name="Sun X."/>
            <person name="Wang J."/>
            <person name="Zhao C."/>
            <person name="Wang Y."/>
            <person name="Wang D."/>
            <person name="Huang X."/>
            <person name="Wang R."/>
            <person name="Lv J."/>
            <person name="Li Y."/>
            <person name="Zhang Z."/>
            <person name="Liu B."/>
            <person name="Lu W."/>
            <person name="Hui Y."/>
            <person name="Liang J."/>
            <person name="Zhou Z."/>
            <person name="Hou R."/>
            <person name="Li X."/>
            <person name="Liu Y."/>
            <person name="Li H."/>
            <person name="Ning X."/>
            <person name="Lin Y."/>
            <person name="Zhao L."/>
            <person name="Xing Q."/>
            <person name="Dou J."/>
            <person name="Li Y."/>
            <person name="Mao J."/>
            <person name="Guo H."/>
            <person name="Dou H."/>
            <person name="Li T."/>
            <person name="Mu C."/>
            <person name="Jiang W."/>
            <person name="Fu Q."/>
            <person name="Fu X."/>
            <person name="Miao Y."/>
            <person name="Liu J."/>
            <person name="Yu Q."/>
            <person name="Li R."/>
            <person name="Liao H."/>
            <person name="Li X."/>
            <person name="Kong Y."/>
            <person name="Jiang Z."/>
            <person name="Chourrout D."/>
            <person name="Li R."/>
            <person name="Bao Z."/>
        </authorList>
    </citation>
    <scope>NUCLEOTIDE SEQUENCE [LARGE SCALE GENOMIC DNA]</scope>
    <source>
        <strain evidence="8 9">PY_sf001</strain>
    </source>
</reference>
<dbReference type="AlphaFoldDB" id="A0A210PPQ0"/>
<keyword evidence="3 6" id="KW-0863">Zinc-finger</keyword>
<dbReference type="STRING" id="6573.A0A210PPQ0"/>
<evidence type="ECO:0000256" key="2">
    <source>
        <dbReference type="ARBA" id="ARBA00022723"/>
    </source>
</evidence>
<dbReference type="InterPro" id="IPR032443">
    <property type="entry name" value="RAWUL"/>
</dbReference>
<feature type="domain" description="RING-type" evidence="7">
    <location>
        <begin position="22"/>
        <end position="60"/>
    </location>
</feature>
<keyword evidence="4" id="KW-0862">Zinc</keyword>
<dbReference type="Pfam" id="PF13923">
    <property type="entry name" value="zf-C3HC4_2"/>
    <property type="match status" value="1"/>
</dbReference>
<dbReference type="InterPro" id="IPR013083">
    <property type="entry name" value="Znf_RING/FYVE/PHD"/>
</dbReference>
<dbReference type="SUPFAM" id="SSF57850">
    <property type="entry name" value="RING/U-box"/>
    <property type="match status" value="1"/>
</dbReference>
<sequence length="238" mass="27371">MDASMDEVLKVRVFDVNAHIVCSLCAGYFIDATTTTECLHTFCKSCIVKHLQMSKSCPQCGNKVHESQPLIHLRADRTMQDIVYKLVPDLFENEEKRREDFYKSRGFAKQKKGVVVEKKAAPKLSCILNNPNAHQFKYDEQIGLCLERYSIQSIPVSGEAFDLKVLERKFIRCSIRVLIAHLKRIITKKLSIPTGVEVEMMCDNDELSDEMSMKQVNLVYWSPRGSPMILYYRLREPG</sequence>
<dbReference type="SMART" id="SM00184">
    <property type="entry name" value="RING"/>
    <property type="match status" value="1"/>
</dbReference>
<dbReference type="FunFam" id="3.30.40.10:FF:000122">
    <property type="entry name" value="polycomb group RING finger protein 1"/>
    <property type="match status" value="1"/>
</dbReference>
<evidence type="ECO:0000256" key="3">
    <source>
        <dbReference type="ARBA" id="ARBA00022771"/>
    </source>
</evidence>
<gene>
    <name evidence="8" type="ORF">KP79_PYT17750</name>
</gene>
<proteinExistence type="predicted"/>
<dbReference type="GO" id="GO:0008270">
    <property type="term" value="F:zinc ion binding"/>
    <property type="evidence" value="ECO:0007669"/>
    <property type="project" value="UniProtKB-KW"/>
</dbReference>
<dbReference type="PROSITE" id="PS00518">
    <property type="entry name" value="ZF_RING_1"/>
    <property type="match status" value="1"/>
</dbReference>
<organism evidence="8 9">
    <name type="scientific">Mizuhopecten yessoensis</name>
    <name type="common">Japanese scallop</name>
    <name type="synonym">Patinopecten yessoensis</name>
    <dbReference type="NCBI Taxonomy" id="6573"/>
    <lineage>
        <taxon>Eukaryota</taxon>
        <taxon>Metazoa</taxon>
        <taxon>Spiralia</taxon>
        <taxon>Lophotrochozoa</taxon>
        <taxon>Mollusca</taxon>
        <taxon>Bivalvia</taxon>
        <taxon>Autobranchia</taxon>
        <taxon>Pteriomorphia</taxon>
        <taxon>Pectinida</taxon>
        <taxon>Pectinoidea</taxon>
        <taxon>Pectinidae</taxon>
        <taxon>Mizuhopecten</taxon>
    </lineage>
</organism>
<keyword evidence="2" id="KW-0479">Metal-binding</keyword>
<evidence type="ECO:0000259" key="7">
    <source>
        <dbReference type="PROSITE" id="PS50089"/>
    </source>
</evidence>
<keyword evidence="9" id="KW-1185">Reference proteome</keyword>
<evidence type="ECO:0000313" key="8">
    <source>
        <dbReference type="EMBL" id="OWF38424.1"/>
    </source>
</evidence>
<dbReference type="GO" id="GO:0035102">
    <property type="term" value="C:PRC1 complex"/>
    <property type="evidence" value="ECO:0007669"/>
    <property type="project" value="TreeGrafter"/>
</dbReference>
<dbReference type="GO" id="GO:0000122">
    <property type="term" value="P:negative regulation of transcription by RNA polymerase II"/>
    <property type="evidence" value="ECO:0007669"/>
    <property type="project" value="TreeGrafter"/>
</dbReference>
<dbReference type="Gene3D" id="3.10.20.90">
    <property type="entry name" value="Phosphatidylinositol 3-kinase Catalytic Subunit, Chain A, domain 1"/>
    <property type="match status" value="1"/>
</dbReference>
<comment type="subcellular location">
    <subcellularLocation>
        <location evidence="1">Nucleus</location>
    </subcellularLocation>
</comment>
<dbReference type="Proteomes" id="UP000242188">
    <property type="component" value="Unassembled WGS sequence"/>
</dbReference>
<dbReference type="OrthoDB" id="1305878at2759"/>
<name>A0A210PPQ0_MIZYE</name>
<evidence type="ECO:0000256" key="4">
    <source>
        <dbReference type="ARBA" id="ARBA00022833"/>
    </source>
</evidence>
<dbReference type="InterPro" id="IPR017907">
    <property type="entry name" value="Znf_RING_CS"/>
</dbReference>
<comment type="caution">
    <text evidence="8">The sequence shown here is derived from an EMBL/GenBank/DDBJ whole genome shotgun (WGS) entry which is preliminary data.</text>
</comment>
<dbReference type="InterPro" id="IPR001841">
    <property type="entry name" value="Znf_RING"/>
</dbReference>
<evidence type="ECO:0000256" key="1">
    <source>
        <dbReference type="ARBA" id="ARBA00004123"/>
    </source>
</evidence>
<dbReference type="GO" id="GO:1990841">
    <property type="term" value="F:promoter-specific chromatin binding"/>
    <property type="evidence" value="ECO:0007669"/>
    <property type="project" value="TreeGrafter"/>
</dbReference>